<evidence type="ECO:0000313" key="2">
    <source>
        <dbReference type="EMBL" id="KAJ8775880.1"/>
    </source>
</evidence>
<reference evidence="2 3" key="1">
    <citation type="submission" date="2022-11" db="EMBL/GenBank/DDBJ databases">
        <title>Whole genome sequence of Eschrichtius robustus ER-17-0199.</title>
        <authorList>
            <person name="Bruniche-Olsen A."/>
            <person name="Black A.N."/>
            <person name="Fields C.J."/>
            <person name="Walden K."/>
            <person name="Dewoody J.A."/>
        </authorList>
    </citation>
    <scope>NUCLEOTIDE SEQUENCE [LARGE SCALE GENOMIC DNA]</scope>
    <source>
        <strain evidence="2">ER-17-0199</strain>
        <tissue evidence="2">Blubber</tissue>
    </source>
</reference>
<accession>A0AB34GA44</accession>
<sequence>MGPRDDVPGAPVRGSPGRQPRWAATRDGRGGLLGAGLPVPGRAWERASAPGSRPPLRASQPAAAGPRTVGTGESSGAREGSREGGETPRPLQHEVQRKRAHIEELWNVRIHLGGG</sequence>
<feature type="compositionally biased region" description="Basic and acidic residues" evidence="1">
    <location>
        <begin position="79"/>
        <end position="96"/>
    </location>
</feature>
<gene>
    <name evidence="2" type="ORF">J1605_016107</name>
</gene>
<keyword evidence="3" id="KW-1185">Reference proteome</keyword>
<evidence type="ECO:0000256" key="1">
    <source>
        <dbReference type="SAM" id="MobiDB-lite"/>
    </source>
</evidence>
<name>A0AB34GA44_ESCRO</name>
<proteinExistence type="predicted"/>
<organism evidence="2 3">
    <name type="scientific">Eschrichtius robustus</name>
    <name type="common">California gray whale</name>
    <name type="synonym">Eschrichtius gibbosus</name>
    <dbReference type="NCBI Taxonomy" id="9764"/>
    <lineage>
        <taxon>Eukaryota</taxon>
        <taxon>Metazoa</taxon>
        <taxon>Chordata</taxon>
        <taxon>Craniata</taxon>
        <taxon>Vertebrata</taxon>
        <taxon>Euteleostomi</taxon>
        <taxon>Mammalia</taxon>
        <taxon>Eutheria</taxon>
        <taxon>Laurasiatheria</taxon>
        <taxon>Artiodactyla</taxon>
        <taxon>Whippomorpha</taxon>
        <taxon>Cetacea</taxon>
        <taxon>Mysticeti</taxon>
        <taxon>Eschrichtiidae</taxon>
        <taxon>Eschrichtius</taxon>
    </lineage>
</organism>
<protein>
    <submittedName>
        <fullName evidence="2">Uncharacterized protein</fullName>
    </submittedName>
</protein>
<dbReference type="AlphaFoldDB" id="A0AB34GA44"/>
<comment type="caution">
    <text evidence="2">The sequence shown here is derived from an EMBL/GenBank/DDBJ whole genome shotgun (WGS) entry which is preliminary data.</text>
</comment>
<evidence type="ECO:0000313" key="3">
    <source>
        <dbReference type="Proteomes" id="UP001159641"/>
    </source>
</evidence>
<dbReference type="EMBL" id="JAIQCJ010002567">
    <property type="protein sequence ID" value="KAJ8775880.1"/>
    <property type="molecule type" value="Genomic_DNA"/>
</dbReference>
<feature type="region of interest" description="Disordered" evidence="1">
    <location>
        <begin position="1"/>
        <end position="96"/>
    </location>
</feature>
<dbReference type="Proteomes" id="UP001159641">
    <property type="component" value="Unassembled WGS sequence"/>
</dbReference>